<dbReference type="PANTHER" id="PTHR43437:SF3">
    <property type="entry name" value="HYDROXYACYL-THIOESTER DEHYDRATASE TYPE 2, MITOCHONDRIAL"/>
    <property type="match status" value="1"/>
</dbReference>
<name>A0ABU2GE45_9EURY</name>
<dbReference type="PANTHER" id="PTHR43437">
    <property type="entry name" value="HYDROXYACYL-THIOESTER DEHYDRATASE TYPE 2, MITOCHONDRIAL-RELATED"/>
    <property type="match status" value="1"/>
</dbReference>
<evidence type="ECO:0000313" key="2">
    <source>
        <dbReference type="EMBL" id="MDS0299077.1"/>
    </source>
</evidence>
<accession>A0ABU2GE45</accession>
<organism evidence="2 3">
    <name type="scientific">Halogeometricum salsisoli</name>
    <dbReference type="NCBI Taxonomy" id="2950536"/>
    <lineage>
        <taxon>Archaea</taxon>
        <taxon>Methanobacteriati</taxon>
        <taxon>Methanobacteriota</taxon>
        <taxon>Stenosarchaea group</taxon>
        <taxon>Halobacteria</taxon>
        <taxon>Halobacteriales</taxon>
        <taxon>Haloferacaceae</taxon>
        <taxon>Halogeometricum</taxon>
    </lineage>
</organism>
<gene>
    <name evidence="2" type="ORF">NDI76_10010</name>
</gene>
<dbReference type="EMBL" id="JAMQOP010000002">
    <property type="protein sequence ID" value="MDS0299077.1"/>
    <property type="molecule type" value="Genomic_DNA"/>
</dbReference>
<comment type="caution">
    <text evidence="2">The sequence shown here is derived from an EMBL/GenBank/DDBJ whole genome shotgun (WGS) entry which is preliminary data.</text>
</comment>
<dbReference type="InterPro" id="IPR050965">
    <property type="entry name" value="UPF0336/Enoyl-CoA_hydratase"/>
</dbReference>
<dbReference type="Proteomes" id="UP001257060">
    <property type="component" value="Unassembled WGS sequence"/>
</dbReference>
<protein>
    <submittedName>
        <fullName evidence="2">Dehydratase</fullName>
    </submittedName>
</protein>
<proteinExistence type="predicted"/>
<dbReference type="RefSeq" id="WP_310923937.1">
    <property type="nucleotide sequence ID" value="NZ_JAMQOP010000002.1"/>
</dbReference>
<dbReference type="Gene3D" id="3.10.129.10">
    <property type="entry name" value="Hotdog Thioesterase"/>
    <property type="match status" value="1"/>
</dbReference>
<evidence type="ECO:0000259" key="1">
    <source>
        <dbReference type="Pfam" id="PF01575"/>
    </source>
</evidence>
<dbReference type="InterPro" id="IPR002539">
    <property type="entry name" value="MaoC-like_dom"/>
</dbReference>
<evidence type="ECO:0000313" key="3">
    <source>
        <dbReference type="Proteomes" id="UP001257060"/>
    </source>
</evidence>
<sequence length="140" mass="15224">MPQRPREGDTHVVERSFSTEEVRRFAALSNDDQPRHTEPDADGRLLVHGLLTATLPTEVGGDLGVLGRSFAFEFHRPVYTGDSVRCECVVESVEERDDRHDLSVDVTCTRENGADGESGDGGADAEVVMTGTVTGLVRKP</sequence>
<dbReference type="InterPro" id="IPR029069">
    <property type="entry name" value="HotDog_dom_sf"/>
</dbReference>
<reference evidence="2 3" key="1">
    <citation type="submission" date="2022-06" db="EMBL/GenBank/DDBJ databases">
        <title>Halogeometricum sp. a new haloarchaeum isolate from saline soil.</title>
        <authorList>
            <person name="Strakova D."/>
            <person name="Galisteo C."/>
            <person name="Sanchez-Porro C."/>
            <person name="Ventosa A."/>
        </authorList>
    </citation>
    <scope>NUCLEOTIDE SEQUENCE [LARGE SCALE GENOMIC DNA]</scope>
    <source>
        <strain evidence="2 3">S1BR25-6</strain>
    </source>
</reference>
<dbReference type="Pfam" id="PF01575">
    <property type="entry name" value="MaoC_dehydratas"/>
    <property type="match status" value="1"/>
</dbReference>
<feature type="domain" description="MaoC-like" evidence="1">
    <location>
        <begin position="11"/>
        <end position="109"/>
    </location>
</feature>
<keyword evidence="3" id="KW-1185">Reference proteome</keyword>
<dbReference type="SUPFAM" id="SSF54637">
    <property type="entry name" value="Thioesterase/thiol ester dehydrase-isomerase"/>
    <property type="match status" value="1"/>
</dbReference>